<dbReference type="AlphaFoldDB" id="A0A3A1YET4"/>
<feature type="chain" id="PRO_5017276324" evidence="1">
    <location>
        <begin position="28"/>
        <end position="154"/>
    </location>
</feature>
<accession>A0A3A1YET4</accession>
<name>A0A3A1YET4_9GAMM</name>
<dbReference type="OrthoDB" id="8480938at2"/>
<gene>
    <name evidence="2" type="ORF">CKF59_04985</name>
</gene>
<comment type="caution">
    <text evidence="2">The sequence shown here is derived from an EMBL/GenBank/DDBJ whole genome shotgun (WGS) entry which is preliminary data.</text>
</comment>
<evidence type="ECO:0000313" key="3">
    <source>
        <dbReference type="Proteomes" id="UP000265964"/>
    </source>
</evidence>
<sequence length="154" mass="17010">MHLPKSIYVFFVALITCGFLSSLPAQARNNTLDGLEAMYIYSDDGKNTFLGCLNCSTRASNSILNYASVYYSEIKTNSIYNLRGKYGNPNSEYSVTNPQATNPPLLIGKDSKKVYGKLSLGEQGFKSPTTATIYQILQNQLAKRNLDTPPAVNY</sequence>
<dbReference type="EMBL" id="NRJF01000132">
    <property type="protein sequence ID" value="RIY34724.1"/>
    <property type="molecule type" value="Genomic_DNA"/>
</dbReference>
<dbReference type="Proteomes" id="UP000265964">
    <property type="component" value="Unassembled WGS sequence"/>
</dbReference>
<dbReference type="RefSeq" id="WP_119534868.1">
    <property type="nucleotide sequence ID" value="NZ_NRJF01000132.1"/>
</dbReference>
<evidence type="ECO:0000256" key="1">
    <source>
        <dbReference type="SAM" id="SignalP"/>
    </source>
</evidence>
<organism evidence="2 3">
    <name type="scientific">Psittacicella gerlachiana</name>
    <dbReference type="NCBI Taxonomy" id="2028574"/>
    <lineage>
        <taxon>Bacteria</taxon>
        <taxon>Pseudomonadati</taxon>
        <taxon>Pseudomonadota</taxon>
        <taxon>Gammaproteobacteria</taxon>
        <taxon>Pasteurellales</taxon>
        <taxon>Psittacicellaceae</taxon>
        <taxon>Psittacicella</taxon>
    </lineage>
</organism>
<proteinExistence type="predicted"/>
<keyword evidence="3" id="KW-1185">Reference proteome</keyword>
<feature type="signal peptide" evidence="1">
    <location>
        <begin position="1"/>
        <end position="27"/>
    </location>
</feature>
<protein>
    <submittedName>
        <fullName evidence="2">Uncharacterized protein</fullName>
    </submittedName>
</protein>
<evidence type="ECO:0000313" key="2">
    <source>
        <dbReference type="EMBL" id="RIY34724.1"/>
    </source>
</evidence>
<keyword evidence="1" id="KW-0732">Signal</keyword>
<reference evidence="2 3" key="1">
    <citation type="submission" date="2017-08" db="EMBL/GenBank/DDBJ databases">
        <title>Reclassification of Bisgaard taxon 37 and 44.</title>
        <authorList>
            <person name="Christensen H."/>
        </authorList>
    </citation>
    <scope>NUCLEOTIDE SEQUENCE [LARGE SCALE GENOMIC DNA]</scope>
    <source>
        <strain evidence="2 3">EEAB3T1</strain>
    </source>
</reference>